<keyword evidence="2" id="KW-1185">Reference proteome</keyword>
<dbReference type="PANTHER" id="PTHR37212:SF2">
    <property type="entry name" value="ACTIN PROTEIN 2_3 COMPLEX SUBUNIT-LIKE PROTEIN"/>
    <property type="match status" value="1"/>
</dbReference>
<dbReference type="AlphaFoldDB" id="A0AA88QYD1"/>
<sequence length="433" mass="48960">MDEPLDFESEDLFRTSPVPNKKRKKVIGLDDLLTDYYKEQSKIIEKESKQRKGKKMREIKCEDEVSLWGLQIFGNQKTPPRLVFPELGSCVLLEFFKDKKINSLVELDFDKGEVFLESLLVNGWLLKLIHAVGHVEEPLAAWAFNLMLYSSKEVVMASACDFCCAILSSKSEVDSPQIKTDWVPKYSDLKGALETYGFVLGGFSSSTEVVHADSDSGGPPHNIRAWIKYVTVFCQVRNFYSIFSTSEAEDLVVVIILLFLERRLLGLSASLYNCMLSVISFFTENEWHTSSEEVAKSIACRVPCDINCLRAVGTVSGVDPRSKHLRSRVAYQILLTCFGNKVASAEEILRLLIAINVKDKDCDLSKMYMYLVLTENWLLSNPMLEENSVICTMWGVYLRNCSCQISSTDLRSHASKIRSKASYLLQNSSNQFG</sequence>
<evidence type="ECO:0008006" key="3">
    <source>
        <dbReference type="Google" id="ProtNLM"/>
    </source>
</evidence>
<protein>
    <recommendedName>
        <fullName evidence="3">Coiled-coil SMC6 And NSE5 INteracting (CANIN) domain-containing protein</fullName>
    </recommendedName>
</protein>
<accession>A0AA88QYD1</accession>
<evidence type="ECO:0000313" key="1">
    <source>
        <dbReference type="EMBL" id="KAK2978813.1"/>
    </source>
</evidence>
<name>A0AA88QYD1_9ASTE</name>
<comment type="caution">
    <text evidence="1">The sequence shown here is derived from an EMBL/GenBank/DDBJ whole genome shotgun (WGS) entry which is preliminary data.</text>
</comment>
<proteinExistence type="predicted"/>
<evidence type="ECO:0000313" key="2">
    <source>
        <dbReference type="Proteomes" id="UP001187471"/>
    </source>
</evidence>
<reference evidence="1" key="1">
    <citation type="submission" date="2022-12" db="EMBL/GenBank/DDBJ databases">
        <title>Draft genome assemblies for two species of Escallonia (Escalloniales).</title>
        <authorList>
            <person name="Chanderbali A."/>
            <person name="Dervinis C."/>
            <person name="Anghel I."/>
            <person name="Soltis D."/>
            <person name="Soltis P."/>
            <person name="Zapata F."/>
        </authorList>
    </citation>
    <scope>NUCLEOTIDE SEQUENCE</scope>
    <source>
        <strain evidence="1">UCBG92.1500</strain>
        <tissue evidence="1">Leaf</tissue>
    </source>
</reference>
<organism evidence="1 2">
    <name type="scientific">Escallonia rubra</name>
    <dbReference type="NCBI Taxonomy" id="112253"/>
    <lineage>
        <taxon>Eukaryota</taxon>
        <taxon>Viridiplantae</taxon>
        <taxon>Streptophyta</taxon>
        <taxon>Embryophyta</taxon>
        <taxon>Tracheophyta</taxon>
        <taxon>Spermatophyta</taxon>
        <taxon>Magnoliopsida</taxon>
        <taxon>eudicotyledons</taxon>
        <taxon>Gunneridae</taxon>
        <taxon>Pentapetalae</taxon>
        <taxon>asterids</taxon>
        <taxon>campanulids</taxon>
        <taxon>Escalloniales</taxon>
        <taxon>Escalloniaceae</taxon>
        <taxon>Escallonia</taxon>
    </lineage>
</organism>
<dbReference type="EMBL" id="JAVXUO010001822">
    <property type="protein sequence ID" value="KAK2978813.1"/>
    <property type="molecule type" value="Genomic_DNA"/>
</dbReference>
<dbReference type="Proteomes" id="UP001187471">
    <property type="component" value="Unassembled WGS sequence"/>
</dbReference>
<gene>
    <name evidence="1" type="ORF">RJ640_015246</name>
</gene>
<dbReference type="PANTHER" id="PTHR37212">
    <property type="entry name" value="ACTIN PROTEIN 2/3 COMPLEX SUBUNIT-LIKE PROTEIN"/>
    <property type="match status" value="1"/>
</dbReference>